<evidence type="ECO:0000256" key="4">
    <source>
        <dbReference type="ARBA" id="ARBA00022982"/>
    </source>
</evidence>
<dbReference type="PROSITE" id="PS51379">
    <property type="entry name" value="4FE4S_FER_2"/>
    <property type="match status" value="1"/>
</dbReference>
<evidence type="ECO:0000256" key="1">
    <source>
        <dbReference type="ARBA" id="ARBA00001927"/>
    </source>
</evidence>
<dbReference type="EMBL" id="WTFF01000034">
    <property type="protein sequence ID" value="MBW5481817.1"/>
    <property type="molecule type" value="Genomic_DNA"/>
</dbReference>
<dbReference type="SUPFAM" id="SSF54862">
    <property type="entry name" value="4Fe-4S ferredoxins"/>
    <property type="match status" value="1"/>
</dbReference>
<keyword evidence="12" id="KW-1185">Reference proteome</keyword>
<feature type="domain" description="4Fe-4S ferredoxin-type" evidence="10">
    <location>
        <begin position="4"/>
        <end position="32"/>
    </location>
</feature>
<dbReference type="PANTHER" id="PTHR36923:SF3">
    <property type="entry name" value="FERREDOXIN"/>
    <property type="match status" value="1"/>
</dbReference>
<evidence type="ECO:0000313" key="12">
    <source>
        <dbReference type="Proteomes" id="UP000812013"/>
    </source>
</evidence>
<reference evidence="11 12" key="1">
    <citation type="submission" date="2019-12" db="EMBL/GenBank/DDBJ databases">
        <title>Genome sequence of Streptomyces bambusae.</title>
        <authorList>
            <person name="Bansal K."/>
            <person name="Choksket S."/>
            <person name="Korpole S."/>
            <person name="Patil P.B."/>
        </authorList>
    </citation>
    <scope>NUCLEOTIDE SEQUENCE [LARGE SCALE GENOMIC DNA]</scope>
    <source>
        <strain evidence="11 12">SK60</strain>
    </source>
</reference>
<dbReference type="InterPro" id="IPR001080">
    <property type="entry name" value="3Fe4S_ferredoxin"/>
</dbReference>
<name>A0ABS6Z254_9ACTN</name>
<evidence type="ECO:0000256" key="2">
    <source>
        <dbReference type="ARBA" id="ARBA00022448"/>
    </source>
</evidence>
<gene>
    <name evidence="11" type="ORF">GPJ59_07940</name>
</gene>
<keyword evidence="6 8" id="KW-0411">Iron-sulfur</keyword>
<dbReference type="PRINTS" id="PR00352">
    <property type="entry name" value="3FE4SFRDOXIN"/>
</dbReference>
<comment type="cofactor">
    <cofactor evidence="1">
        <name>[3Fe-4S] cluster</name>
        <dbReference type="ChEBI" id="CHEBI:21137"/>
    </cofactor>
</comment>
<keyword evidence="5 8" id="KW-0408">Iron</keyword>
<evidence type="ECO:0000256" key="6">
    <source>
        <dbReference type="ARBA" id="ARBA00023014"/>
    </source>
</evidence>
<dbReference type="RefSeq" id="WP_219665752.1">
    <property type="nucleotide sequence ID" value="NZ_WTFF01000034.1"/>
</dbReference>
<evidence type="ECO:0000313" key="11">
    <source>
        <dbReference type="EMBL" id="MBW5481817.1"/>
    </source>
</evidence>
<evidence type="ECO:0000256" key="5">
    <source>
        <dbReference type="ARBA" id="ARBA00023004"/>
    </source>
</evidence>
<protein>
    <recommendedName>
        <fullName evidence="8">Ferredoxin</fullName>
    </recommendedName>
</protein>
<evidence type="ECO:0000259" key="10">
    <source>
        <dbReference type="PROSITE" id="PS51379"/>
    </source>
</evidence>
<dbReference type="Pfam" id="PF13370">
    <property type="entry name" value="Fer4_13"/>
    <property type="match status" value="1"/>
</dbReference>
<evidence type="ECO:0000256" key="9">
    <source>
        <dbReference type="SAM" id="MobiDB-lite"/>
    </source>
</evidence>
<dbReference type="Gene3D" id="3.30.70.20">
    <property type="match status" value="1"/>
</dbReference>
<dbReference type="Proteomes" id="UP000812013">
    <property type="component" value="Unassembled WGS sequence"/>
</dbReference>
<evidence type="ECO:0000256" key="7">
    <source>
        <dbReference type="ARBA" id="ARBA00023291"/>
    </source>
</evidence>
<proteinExistence type="predicted"/>
<keyword evidence="4 8" id="KW-0249">Electron transport</keyword>
<dbReference type="InterPro" id="IPR051269">
    <property type="entry name" value="Fe-S_cluster_ET"/>
</dbReference>
<keyword evidence="3 8" id="KW-0479">Metal-binding</keyword>
<dbReference type="InterPro" id="IPR017896">
    <property type="entry name" value="4Fe4S_Fe-S-bd"/>
</dbReference>
<dbReference type="PANTHER" id="PTHR36923">
    <property type="entry name" value="FERREDOXIN"/>
    <property type="match status" value="1"/>
</dbReference>
<keyword evidence="2 8" id="KW-0813">Transport</keyword>
<organism evidence="11 12">
    <name type="scientific">Streptomyces bambusae</name>
    <dbReference type="NCBI Taxonomy" id="1550616"/>
    <lineage>
        <taxon>Bacteria</taxon>
        <taxon>Bacillati</taxon>
        <taxon>Actinomycetota</taxon>
        <taxon>Actinomycetes</taxon>
        <taxon>Kitasatosporales</taxon>
        <taxon>Streptomycetaceae</taxon>
        <taxon>Streptomyces</taxon>
    </lineage>
</organism>
<evidence type="ECO:0000256" key="8">
    <source>
        <dbReference type="RuleBase" id="RU368020"/>
    </source>
</evidence>
<feature type="region of interest" description="Disordered" evidence="9">
    <location>
        <begin position="65"/>
        <end position="90"/>
    </location>
</feature>
<evidence type="ECO:0000256" key="3">
    <source>
        <dbReference type="ARBA" id="ARBA00022723"/>
    </source>
</evidence>
<sequence>MSAPYLSVDRERCIGAGMCAMTAPGMFDQDPDDGLVLLLHAQPPTALRAAAQMAVGVCPSGAITLHEPEPGGLGAEPQRRATGDEDPGGV</sequence>
<comment type="caution">
    <text evidence="11">The sequence shown here is derived from an EMBL/GenBank/DDBJ whole genome shotgun (WGS) entry which is preliminary data.</text>
</comment>
<comment type="function">
    <text evidence="8">Ferredoxins are iron-sulfur proteins that transfer electrons in a wide variety of metabolic reactions.</text>
</comment>
<accession>A0ABS6Z254</accession>
<keyword evidence="7" id="KW-0003">3Fe-4S</keyword>